<dbReference type="Proteomes" id="UP000076420">
    <property type="component" value="Unassembled WGS sequence"/>
</dbReference>
<dbReference type="SMART" id="SM00595">
    <property type="entry name" value="MADF"/>
    <property type="match status" value="1"/>
</dbReference>
<evidence type="ECO:0000313" key="4">
    <source>
        <dbReference type="Proteomes" id="UP000076420"/>
    </source>
</evidence>
<dbReference type="RefSeq" id="XP_013083267.2">
    <property type="nucleotide sequence ID" value="XM_013227813.2"/>
</dbReference>
<dbReference type="InterPro" id="IPR039353">
    <property type="entry name" value="TF_Adf1"/>
</dbReference>
<dbReference type="VEuPathDB" id="VectorBase:BGLAX_047375"/>
<name>A0A2C9LGF4_BIOGL</name>
<dbReference type="OrthoDB" id="6600747at2759"/>
<feature type="domain" description="MADF" evidence="2">
    <location>
        <begin position="25"/>
        <end position="115"/>
    </location>
</feature>
<dbReference type="KEGG" id="bgt:106068451"/>
<dbReference type="VEuPathDB" id="VectorBase:BGLB030821"/>
<proteinExistence type="predicted"/>
<dbReference type="Pfam" id="PF10545">
    <property type="entry name" value="MADF_DNA_bdg"/>
    <property type="match status" value="1"/>
</dbReference>
<dbReference type="PROSITE" id="PS51029">
    <property type="entry name" value="MADF"/>
    <property type="match status" value="1"/>
</dbReference>
<dbReference type="PANTHER" id="PTHR12243">
    <property type="entry name" value="MADF DOMAIN TRANSCRIPTION FACTOR"/>
    <property type="match status" value="1"/>
</dbReference>
<feature type="region of interest" description="Disordered" evidence="1">
    <location>
        <begin position="304"/>
        <end position="323"/>
    </location>
</feature>
<evidence type="ECO:0000259" key="2">
    <source>
        <dbReference type="PROSITE" id="PS51029"/>
    </source>
</evidence>
<gene>
    <name evidence="3" type="primary">106068451</name>
</gene>
<dbReference type="InterPro" id="IPR006578">
    <property type="entry name" value="MADF-dom"/>
</dbReference>
<dbReference type="PANTHER" id="PTHR12243:SF67">
    <property type="entry name" value="COREPRESSOR OF PANGOLIN, ISOFORM A-RELATED"/>
    <property type="match status" value="1"/>
</dbReference>
<organism evidence="3 4">
    <name type="scientific">Biomphalaria glabrata</name>
    <name type="common">Bloodfluke planorb</name>
    <name type="synonym">Freshwater snail</name>
    <dbReference type="NCBI Taxonomy" id="6526"/>
    <lineage>
        <taxon>Eukaryota</taxon>
        <taxon>Metazoa</taxon>
        <taxon>Spiralia</taxon>
        <taxon>Lophotrochozoa</taxon>
        <taxon>Mollusca</taxon>
        <taxon>Gastropoda</taxon>
        <taxon>Heterobranchia</taxon>
        <taxon>Euthyneura</taxon>
        <taxon>Panpulmonata</taxon>
        <taxon>Hygrophila</taxon>
        <taxon>Lymnaeoidea</taxon>
        <taxon>Planorbidae</taxon>
        <taxon>Biomphalaria</taxon>
    </lineage>
</organism>
<sequence length="323" mass="36985">MKSTKRNNGSAGRCKFPLSREENEKLIELVRQNRALYDPSYQDHKDVNHLHNIWLTVAMDMGKPAMDGMEWKKKWRNLRDTYVKKIRGIRQNVNVAAMKNWRFFEHMSFLEPFLEDNICSKASPHGDIVSSLLACSRESQEDSYDEPEVSFPCQDSPPSLRDETSSHALVSEDTISDTASIKEEEDASPPEGPTELSLKLPLATETKLRAKKRPRLETFDSNEDQWRGNERAPYISEPSVSECYSARSATQIFFDSCALRLEKLPARTQSFLQFQIAQLFFNAENPDLNPVPIMPLPEHTQLCESRRTSDSLNRPASNTRSQV</sequence>
<evidence type="ECO:0000313" key="3">
    <source>
        <dbReference type="EnsemblMetazoa" id="BGLB030821-PB"/>
    </source>
</evidence>
<dbReference type="EnsemblMetazoa" id="BGLB030821-RB">
    <property type="protein sequence ID" value="BGLB030821-PB"/>
    <property type="gene ID" value="BGLB030821"/>
</dbReference>
<accession>A0A2C9LGF4</accession>
<protein>
    <recommendedName>
        <fullName evidence="2">MADF domain-containing protein</fullName>
    </recommendedName>
</protein>
<dbReference type="AlphaFoldDB" id="A0A2C9LGF4"/>
<reference evidence="3" key="1">
    <citation type="submission" date="2020-05" db="UniProtKB">
        <authorList>
            <consortium name="EnsemblMetazoa"/>
        </authorList>
    </citation>
    <scope>IDENTIFICATION</scope>
    <source>
        <strain evidence="3">BB02</strain>
    </source>
</reference>
<feature type="compositionally biased region" description="Polar residues" evidence="1">
    <location>
        <begin position="310"/>
        <end position="323"/>
    </location>
</feature>
<feature type="region of interest" description="Disordered" evidence="1">
    <location>
        <begin position="143"/>
        <end position="203"/>
    </location>
</feature>
<evidence type="ECO:0000256" key="1">
    <source>
        <dbReference type="SAM" id="MobiDB-lite"/>
    </source>
</evidence>